<evidence type="ECO:0000256" key="7">
    <source>
        <dbReference type="ARBA" id="ARBA00048258"/>
    </source>
</evidence>
<keyword evidence="5 8" id="KW-0547">Nucleotide-binding</keyword>
<keyword evidence="6 8" id="KW-0067">ATP-binding</keyword>
<dbReference type="FunFam" id="3.40.50.620:FF:000013">
    <property type="entry name" value="Pantothenate synthetase"/>
    <property type="match status" value="1"/>
</dbReference>
<comment type="catalytic activity">
    <reaction evidence="7 8">
        <text>(R)-pantoate + beta-alanine + ATP = (R)-pantothenate + AMP + diphosphate + H(+)</text>
        <dbReference type="Rhea" id="RHEA:10912"/>
        <dbReference type="ChEBI" id="CHEBI:15378"/>
        <dbReference type="ChEBI" id="CHEBI:15980"/>
        <dbReference type="ChEBI" id="CHEBI:29032"/>
        <dbReference type="ChEBI" id="CHEBI:30616"/>
        <dbReference type="ChEBI" id="CHEBI:33019"/>
        <dbReference type="ChEBI" id="CHEBI:57966"/>
        <dbReference type="ChEBI" id="CHEBI:456215"/>
        <dbReference type="EC" id="6.3.2.1"/>
    </reaction>
</comment>
<comment type="subunit">
    <text evidence="8">Homodimer.</text>
</comment>
<dbReference type="CDD" id="cd00560">
    <property type="entry name" value="PanC"/>
    <property type="match status" value="1"/>
</dbReference>
<keyword evidence="4 8" id="KW-0566">Pantothenate biosynthesis</keyword>
<reference evidence="9 10" key="1">
    <citation type="submission" date="2018-06" db="EMBL/GenBank/DDBJ databases">
        <title>Genomic Encyclopedia of Archaeal and Bacterial Type Strains, Phase II (KMG-II): from individual species to whole genera.</title>
        <authorList>
            <person name="Goeker M."/>
        </authorList>
    </citation>
    <scope>NUCLEOTIDE SEQUENCE [LARGE SCALE GENOMIC DNA]</scope>
    <source>
        <strain evidence="9 10">DSM 6779</strain>
    </source>
</reference>
<protein>
    <recommendedName>
        <fullName evidence="8">Pantothenate synthetase</fullName>
        <shortName evidence="8">PS</shortName>
        <ecNumber evidence="8">6.3.2.1</ecNumber>
    </recommendedName>
    <alternativeName>
        <fullName evidence="8">Pantoate--beta-alanine ligase</fullName>
    </alternativeName>
    <alternativeName>
        <fullName evidence="8">Pantoate-activating enzyme</fullName>
    </alternativeName>
</protein>
<dbReference type="InterPro" id="IPR014729">
    <property type="entry name" value="Rossmann-like_a/b/a_fold"/>
</dbReference>
<dbReference type="AlphaFoldDB" id="A0A2W7P246"/>
<dbReference type="SUPFAM" id="SSF52374">
    <property type="entry name" value="Nucleotidylyl transferase"/>
    <property type="match status" value="1"/>
</dbReference>
<gene>
    <name evidence="8" type="primary">panC</name>
    <name evidence="9" type="ORF">LX69_00774</name>
</gene>
<dbReference type="Proteomes" id="UP000249239">
    <property type="component" value="Unassembled WGS sequence"/>
</dbReference>
<dbReference type="EMBL" id="QKZK01000004">
    <property type="protein sequence ID" value="PZX19506.1"/>
    <property type="molecule type" value="Genomic_DNA"/>
</dbReference>
<evidence type="ECO:0000256" key="4">
    <source>
        <dbReference type="ARBA" id="ARBA00022655"/>
    </source>
</evidence>
<dbReference type="GO" id="GO:0005829">
    <property type="term" value="C:cytosol"/>
    <property type="evidence" value="ECO:0007669"/>
    <property type="project" value="TreeGrafter"/>
</dbReference>
<comment type="function">
    <text evidence="8">Catalyzes the condensation of pantoate with beta-alanine in an ATP-dependent reaction via a pantoyl-adenylate intermediate.</text>
</comment>
<comment type="caution">
    <text evidence="9">The sequence shown here is derived from an EMBL/GenBank/DDBJ whole genome shotgun (WGS) entry which is preliminary data.</text>
</comment>
<keyword evidence="3 8" id="KW-0436">Ligase</keyword>
<comment type="miscellaneous">
    <text evidence="8">The reaction proceeds by a bi uni uni bi ping pong mechanism.</text>
</comment>
<feature type="binding site" evidence="8">
    <location>
        <begin position="147"/>
        <end position="150"/>
    </location>
    <ligand>
        <name>ATP</name>
        <dbReference type="ChEBI" id="CHEBI:30616"/>
    </ligand>
</feature>
<dbReference type="NCBIfam" id="TIGR00125">
    <property type="entry name" value="cyt_tran_rel"/>
    <property type="match status" value="1"/>
</dbReference>
<dbReference type="Gene3D" id="3.30.1300.10">
    <property type="entry name" value="Pantoate-beta-alanine ligase, C-terminal domain"/>
    <property type="match status" value="1"/>
</dbReference>
<accession>A0A2W7P246</accession>
<dbReference type="UniPathway" id="UPA00028">
    <property type="reaction ID" value="UER00005"/>
</dbReference>
<dbReference type="InterPro" id="IPR042176">
    <property type="entry name" value="Pantoate_ligase_C"/>
</dbReference>
<evidence type="ECO:0000256" key="6">
    <source>
        <dbReference type="ARBA" id="ARBA00022840"/>
    </source>
</evidence>
<feature type="binding site" evidence="8">
    <location>
        <begin position="184"/>
        <end position="187"/>
    </location>
    <ligand>
        <name>ATP</name>
        <dbReference type="ChEBI" id="CHEBI:30616"/>
    </ligand>
</feature>
<dbReference type="Pfam" id="PF02569">
    <property type="entry name" value="Pantoate_ligase"/>
    <property type="match status" value="1"/>
</dbReference>
<keyword evidence="8" id="KW-0963">Cytoplasm</keyword>
<dbReference type="OrthoDB" id="9773087at2"/>
<evidence type="ECO:0000256" key="2">
    <source>
        <dbReference type="ARBA" id="ARBA00009256"/>
    </source>
</evidence>
<comment type="similarity">
    <text evidence="2 8">Belongs to the pantothenate synthetase family.</text>
</comment>
<dbReference type="PANTHER" id="PTHR21299:SF1">
    <property type="entry name" value="PANTOATE--BETA-ALANINE LIGASE"/>
    <property type="match status" value="1"/>
</dbReference>
<dbReference type="RefSeq" id="WP_111444486.1">
    <property type="nucleotide sequence ID" value="NZ_QKZK01000004.1"/>
</dbReference>
<dbReference type="GO" id="GO:0015940">
    <property type="term" value="P:pantothenate biosynthetic process"/>
    <property type="evidence" value="ECO:0007669"/>
    <property type="project" value="UniProtKB-UniRule"/>
</dbReference>
<dbReference type="HAMAP" id="MF_00158">
    <property type="entry name" value="PanC"/>
    <property type="match status" value="1"/>
</dbReference>
<feature type="active site" description="Proton donor" evidence="8">
    <location>
        <position position="37"/>
    </location>
</feature>
<proteinExistence type="inferred from homology"/>
<feature type="binding site" evidence="8">
    <location>
        <position position="153"/>
    </location>
    <ligand>
        <name>(R)-pantoate</name>
        <dbReference type="ChEBI" id="CHEBI:15980"/>
    </ligand>
</feature>
<feature type="binding site" evidence="8">
    <location>
        <position position="61"/>
    </location>
    <ligand>
        <name>beta-alanine</name>
        <dbReference type="ChEBI" id="CHEBI:57966"/>
    </ligand>
</feature>
<comment type="subcellular location">
    <subcellularLocation>
        <location evidence="8">Cytoplasm</location>
    </subcellularLocation>
</comment>
<dbReference type="GO" id="GO:0005524">
    <property type="term" value="F:ATP binding"/>
    <property type="evidence" value="ECO:0007669"/>
    <property type="project" value="UniProtKB-KW"/>
</dbReference>
<comment type="pathway">
    <text evidence="1 8">Cofactor biosynthesis; (R)-pantothenate biosynthesis; (R)-pantothenate from (R)-pantoate and beta-alanine: step 1/1.</text>
</comment>
<keyword evidence="10" id="KW-1185">Reference proteome</keyword>
<dbReference type="InterPro" id="IPR004821">
    <property type="entry name" value="Cyt_trans-like"/>
</dbReference>
<evidence type="ECO:0000256" key="1">
    <source>
        <dbReference type="ARBA" id="ARBA00004990"/>
    </source>
</evidence>
<dbReference type="EC" id="6.3.2.1" evidence="8"/>
<feature type="binding site" evidence="8">
    <location>
        <begin position="30"/>
        <end position="37"/>
    </location>
    <ligand>
        <name>ATP</name>
        <dbReference type="ChEBI" id="CHEBI:30616"/>
    </ligand>
</feature>
<feature type="binding site" evidence="8">
    <location>
        <position position="176"/>
    </location>
    <ligand>
        <name>ATP</name>
        <dbReference type="ChEBI" id="CHEBI:30616"/>
    </ligand>
</feature>
<evidence type="ECO:0000256" key="3">
    <source>
        <dbReference type="ARBA" id="ARBA00022598"/>
    </source>
</evidence>
<dbReference type="NCBIfam" id="TIGR00018">
    <property type="entry name" value="panC"/>
    <property type="match status" value="1"/>
</dbReference>
<dbReference type="PANTHER" id="PTHR21299">
    <property type="entry name" value="CYTIDYLATE KINASE/PANTOATE-BETA-ALANINE LIGASE"/>
    <property type="match status" value="1"/>
</dbReference>
<evidence type="ECO:0000313" key="9">
    <source>
        <dbReference type="EMBL" id="PZX19506.1"/>
    </source>
</evidence>
<organism evidence="9 10">
    <name type="scientific">Breznakibacter xylanolyticus</name>
    <dbReference type="NCBI Taxonomy" id="990"/>
    <lineage>
        <taxon>Bacteria</taxon>
        <taxon>Pseudomonadati</taxon>
        <taxon>Bacteroidota</taxon>
        <taxon>Bacteroidia</taxon>
        <taxon>Marinilabiliales</taxon>
        <taxon>Marinilabiliaceae</taxon>
        <taxon>Breznakibacter</taxon>
    </lineage>
</organism>
<evidence type="ECO:0000313" key="10">
    <source>
        <dbReference type="Proteomes" id="UP000249239"/>
    </source>
</evidence>
<evidence type="ECO:0000256" key="8">
    <source>
        <dbReference type="HAMAP-Rule" id="MF_00158"/>
    </source>
</evidence>
<dbReference type="InterPro" id="IPR003721">
    <property type="entry name" value="Pantoate_ligase"/>
</dbReference>
<name>A0A2W7P246_9BACT</name>
<evidence type="ECO:0000256" key="5">
    <source>
        <dbReference type="ARBA" id="ARBA00022741"/>
    </source>
</evidence>
<dbReference type="Gene3D" id="3.40.50.620">
    <property type="entry name" value="HUPs"/>
    <property type="match status" value="1"/>
</dbReference>
<sequence>MIVVKTVGELQNVVKEHRQGGARIGFVPTMGALHAGHLSLVDEAARSCDLVVVSIFVNPTQFNNAADLENYPRTLDRDVALLSGTACRLVFAPSVAEMYPEPDTRVFDFGELDKVMEGKHRPGHFNGVAQVVSRLFDMVRPDMAFFGQKDFQQLAIIVQLVKQLQLPVQIVPCPIIREADGLAMSSRNTLLTPEQRKIVPVIAKTLMESCNFAGHRSVKEVKNEVTATVNKSTGLEVEYFDIVDGFSLQSIDNWDKSDYIVGCIAVFAGNVRLIDNIIYKKK</sequence>
<feature type="binding site" evidence="8">
    <location>
        <position position="61"/>
    </location>
    <ligand>
        <name>(R)-pantoate</name>
        <dbReference type="ChEBI" id="CHEBI:15980"/>
    </ligand>
</feature>
<dbReference type="GO" id="GO:0004592">
    <property type="term" value="F:pantoate-beta-alanine ligase activity"/>
    <property type="evidence" value="ECO:0007669"/>
    <property type="project" value="UniProtKB-UniRule"/>
</dbReference>